<dbReference type="PANTHER" id="PTHR11802">
    <property type="entry name" value="SERINE PROTEASE FAMILY S10 SERINE CARBOXYPEPTIDASE"/>
    <property type="match status" value="1"/>
</dbReference>
<dbReference type="FunFam" id="3.40.50.1820:FF:000096">
    <property type="entry name" value="Carboxypeptidase vitellogenic-like"/>
    <property type="match status" value="1"/>
</dbReference>
<proteinExistence type="inferred from homology"/>
<evidence type="ECO:0000256" key="1">
    <source>
        <dbReference type="ARBA" id="ARBA00009431"/>
    </source>
</evidence>
<dbReference type="GO" id="GO:0006508">
    <property type="term" value="P:proteolysis"/>
    <property type="evidence" value="ECO:0007669"/>
    <property type="project" value="UniProtKB-KW"/>
</dbReference>
<dbReference type="EMBL" id="GDHC01002456">
    <property type="protein sequence ID" value="JAQ16173.1"/>
    <property type="molecule type" value="Transcribed_RNA"/>
</dbReference>
<dbReference type="AlphaFoldDB" id="A0A146M8U8"/>
<reference evidence="10" key="1">
    <citation type="journal article" date="2016" name="Gigascience">
        <title>De novo construction of an expanded transcriptome assembly for the western tarnished plant bug, Lygus hesperus.</title>
        <authorList>
            <person name="Tassone E.E."/>
            <person name="Geib S.M."/>
            <person name="Hall B."/>
            <person name="Fabrick J.A."/>
            <person name="Brent C.S."/>
            <person name="Hull J.J."/>
        </authorList>
    </citation>
    <scope>NUCLEOTIDE SEQUENCE</scope>
</reference>
<sequence length="475" mass="53521">MSLALSVVSFFVFFIAVSVEFVRCTENVDASFGKPLFLTPLINKGQLQKARQLSKVPSLVPGENIVSYAGYFTVDAKYNSNLYFWYFPAEQNATEAPVAVWLQGGPGGSSLYGLFEENGPLKITRSLSLEKRQYYWSKNLNVIYIDNPVGTGFSFTEDDAGYATNEVEVGQNLYEAVLQFFTMFPELQKNEFYVTGESYAGHYVPALGHTIHQKNPKAAIKINLAGVAIGDGWVDPVHMMVYDQYLYQHGFIDNKTQQKMKQMEANAIKLINEKKFHQANNMWNNVLALLTTAAGNVDIYDYLVVDGGADWPDTSMSEYLAKSSVRKSIHVGNLTYHSGTKVYNKLYNDMLTSVAPWLVELMENYRVLLYNGQLDIIVAYPLTTNFVKQLKWSGSKAYANAPRKQWYVGKQLAGYSITVGNFSQVLVRDSGHMVPSQQPRWALDMITKFTNGIPFDSKPTNSDIVSEKDHRIRLL</sequence>
<keyword evidence="3 7" id="KW-0645">Protease</keyword>
<comment type="similarity">
    <text evidence="1 7">Belongs to the peptidase S10 family.</text>
</comment>
<keyword evidence="2 7" id="KW-0121">Carboxypeptidase</keyword>
<evidence type="ECO:0000313" key="9">
    <source>
        <dbReference type="EMBL" id="JAQ10967.1"/>
    </source>
</evidence>
<name>A0A146M8U8_LYGHE</name>
<evidence type="ECO:0000256" key="2">
    <source>
        <dbReference type="ARBA" id="ARBA00022645"/>
    </source>
</evidence>
<dbReference type="PROSITE" id="PS00131">
    <property type="entry name" value="CARBOXYPEPT_SER_SER"/>
    <property type="match status" value="1"/>
</dbReference>
<dbReference type="InterPro" id="IPR018202">
    <property type="entry name" value="Ser_caboxypep_ser_AS"/>
</dbReference>
<evidence type="ECO:0000313" key="10">
    <source>
        <dbReference type="EMBL" id="JAQ16173.1"/>
    </source>
</evidence>
<evidence type="ECO:0000256" key="5">
    <source>
        <dbReference type="ARBA" id="ARBA00022801"/>
    </source>
</evidence>
<dbReference type="EC" id="3.4.16.-" evidence="7"/>
<dbReference type="Gene3D" id="3.40.50.1820">
    <property type="entry name" value="alpha/beta hydrolase"/>
    <property type="match status" value="1"/>
</dbReference>
<dbReference type="SUPFAM" id="SSF53474">
    <property type="entry name" value="alpha/beta-Hydrolases"/>
    <property type="match status" value="1"/>
</dbReference>
<dbReference type="PROSITE" id="PS00560">
    <property type="entry name" value="CARBOXYPEPT_SER_HIS"/>
    <property type="match status" value="1"/>
</dbReference>
<feature type="signal peptide" evidence="7">
    <location>
        <begin position="1"/>
        <end position="24"/>
    </location>
</feature>
<evidence type="ECO:0000256" key="6">
    <source>
        <dbReference type="ARBA" id="ARBA00023180"/>
    </source>
</evidence>
<gene>
    <name evidence="10" type="primary">VCP_3</name>
    <name evidence="9" type="synonym">VCP_14</name>
    <name evidence="9" type="ORF">g.56189</name>
    <name evidence="10" type="ORF">g.56190</name>
</gene>
<dbReference type="GO" id="GO:0004185">
    <property type="term" value="F:serine-type carboxypeptidase activity"/>
    <property type="evidence" value="ECO:0007669"/>
    <property type="project" value="UniProtKB-UniRule"/>
</dbReference>
<keyword evidence="6" id="KW-0325">Glycoprotein</keyword>
<feature type="coiled-coil region" evidence="8">
    <location>
        <begin position="253"/>
        <end position="280"/>
    </location>
</feature>
<evidence type="ECO:0000256" key="7">
    <source>
        <dbReference type="RuleBase" id="RU361156"/>
    </source>
</evidence>
<protein>
    <recommendedName>
        <fullName evidence="7">Carboxypeptidase</fullName>
        <ecNumber evidence="7">3.4.16.-</ecNumber>
    </recommendedName>
</protein>
<organism evidence="10">
    <name type="scientific">Lygus hesperus</name>
    <name type="common">Western plant bug</name>
    <dbReference type="NCBI Taxonomy" id="30085"/>
    <lineage>
        <taxon>Eukaryota</taxon>
        <taxon>Metazoa</taxon>
        <taxon>Ecdysozoa</taxon>
        <taxon>Arthropoda</taxon>
        <taxon>Hexapoda</taxon>
        <taxon>Insecta</taxon>
        <taxon>Pterygota</taxon>
        <taxon>Neoptera</taxon>
        <taxon>Paraneoptera</taxon>
        <taxon>Hemiptera</taxon>
        <taxon>Heteroptera</taxon>
        <taxon>Panheteroptera</taxon>
        <taxon>Cimicomorpha</taxon>
        <taxon>Miridae</taxon>
        <taxon>Mirini</taxon>
        <taxon>Lygus</taxon>
    </lineage>
</organism>
<accession>A0A146M8U8</accession>
<dbReference type="Pfam" id="PF00450">
    <property type="entry name" value="Peptidase_S10"/>
    <property type="match status" value="1"/>
</dbReference>
<evidence type="ECO:0000256" key="4">
    <source>
        <dbReference type="ARBA" id="ARBA00022729"/>
    </source>
</evidence>
<keyword evidence="5 7" id="KW-0378">Hydrolase</keyword>
<dbReference type="InterPro" id="IPR029058">
    <property type="entry name" value="AB_hydrolase_fold"/>
</dbReference>
<feature type="chain" id="PRO_5007357648" description="Carboxypeptidase" evidence="7">
    <location>
        <begin position="25"/>
        <end position="475"/>
    </location>
</feature>
<keyword evidence="4 7" id="KW-0732">Signal</keyword>
<keyword evidence="8" id="KW-0175">Coiled coil</keyword>
<dbReference type="InterPro" id="IPR001563">
    <property type="entry name" value="Peptidase_S10"/>
</dbReference>
<dbReference type="InterPro" id="IPR033124">
    <property type="entry name" value="Ser_caboxypep_his_AS"/>
</dbReference>
<dbReference type="PRINTS" id="PR00724">
    <property type="entry name" value="CRBOXYPTASEC"/>
</dbReference>
<evidence type="ECO:0000256" key="8">
    <source>
        <dbReference type="SAM" id="Coils"/>
    </source>
</evidence>
<dbReference type="PANTHER" id="PTHR11802:SF472">
    <property type="entry name" value="SERINE CARBOXYPEPTIDASE CPVL-RELATED"/>
    <property type="match status" value="1"/>
</dbReference>
<dbReference type="EMBL" id="GDHC01007662">
    <property type="protein sequence ID" value="JAQ10967.1"/>
    <property type="molecule type" value="Transcribed_RNA"/>
</dbReference>
<evidence type="ECO:0000256" key="3">
    <source>
        <dbReference type="ARBA" id="ARBA00022670"/>
    </source>
</evidence>